<protein>
    <recommendedName>
        <fullName evidence="3">F-box domain-containing protein</fullName>
    </recommendedName>
</protein>
<gene>
    <name evidence="1" type="ORF">EJB05_42619</name>
</gene>
<accession>A0A5J9TCT3</accession>
<dbReference type="EMBL" id="RWGY01000039">
    <property type="protein sequence ID" value="TVU09173.1"/>
    <property type="molecule type" value="Genomic_DNA"/>
</dbReference>
<organism evidence="1 2">
    <name type="scientific">Eragrostis curvula</name>
    <name type="common">weeping love grass</name>
    <dbReference type="NCBI Taxonomy" id="38414"/>
    <lineage>
        <taxon>Eukaryota</taxon>
        <taxon>Viridiplantae</taxon>
        <taxon>Streptophyta</taxon>
        <taxon>Embryophyta</taxon>
        <taxon>Tracheophyta</taxon>
        <taxon>Spermatophyta</taxon>
        <taxon>Magnoliopsida</taxon>
        <taxon>Liliopsida</taxon>
        <taxon>Poales</taxon>
        <taxon>Poaceae</taxon>
        <taxon>PACMAD clade</taxon>
        <taxon>Chloridoideae</taxon>
        <taxon>Eragrostideae</taxon>
        <taxon>Eragrostidinae</taxon>
        <taxon>Eragrostis</taxon>
    </lineage>
</organism>
<dbReference type="AlphaFoldDB" id="A0A5J9TCT3"/>
<sequence length="309" mass="34451">MGKKNRTPPRALTTIHDLADERLELIFLDLDSAACVIRAASTCKRWRHVVADADGVFLRRFRSVHEPPVLGHYYYSLVVDPPCSFGRNHFFPDEDPVFVPSPELTAARSDNDGLLQHLSLDFVPDAGALRELVDSRGSLLLLLNDKVGSGTRDDSWFYDYGDRMDADLVVCEPLTRRYKVITTPPDLERVCIIGAFLLDGDDADDEAGGGAISMDSFRVILVIYDPDYEYDESYRHGSPSTIVVTCGSNGTRHSVSSSNMNGVCLPFLEEVHFIGRTGSRIYWGCEDEQVVVLDERTLEFSTMTLPGPH</sequence>
<dbReference type="Gramene" id="TVU09173">
    <property type="protein sequence ID" value="TVU09173"/>
    <property type="gene ID" value="EJB05_42619"/>
</dbReference>
<dbReference type="SUPFAM" id="SSF81383">
    <property type="entry name" value="F-box domain"/>
    <property type="match status" value="1"/>
</dbReference>
<proteinExistence type="predicted"/>
<dbReference type="InterPro" id="IPR036047">
    <property type="entry name" value="F-box-like_dom_sf"/>
</dbReference>
<keyword evidence="2" id="KW-1185">Reference proteome</keyword>
<feature type="non-terminal residue" evidence="1">
    <location>
        <position position="1"/>
    </location>
</feature>
<dbReference type="PANTHER" id="PTHR33207">
    <property type="entry name" value="F-BOX DOMAIN CONTAINING PROTEIN-RELATED"/>
    <property type="match status" value="1"/>
</dbReference>
<evidence type="ECO:0000313" key="2">
    <source>
        <dbReference type="Proteomes" id="UP000324897"/>
    </source>
</evidence>
<dbReference type="OrthoDB" id="695776at2759"/>
<evidence type="ECO:0008006" key="3">
    <source>
        <dbReference type="Google" id="ProtNLM"/>
    </source>
</evidence>
<evidence type="ECO:0000313" key="1">
    <source>
        <dbReference type="EMBL" id="TVU09173.1"/>
    </source>
</evidence>
<dbReference type="Proteomes" id="UP000324897">
    <property type="component" value="Chromosome 3"/>
</dbReference>
<comment type="caution">
    <text evidence="1">The sequence shown here is derived from an EMBL/GenBank/DDBJ whole genome shotgun (WGS) entry which is preliminary data.</text>
</comment>
<reference evidence="1 2" key="1">
    <citation type="journal article" date="2019" name="Sci. Rep.">
        <title>A high-quality genome of Eragrostis curvula grass provides insights into Poaceae evolution and supports new strategies to enhance forage quality.</title>
        <authorList>
            <person name="Carballo J."/>
            <person name="Santos B.A.C.M."/>
            <person name="Zappacosta D."/>
            <person name="Garbus I."/>
            <person name="Selva J.P."/>
            <person name="Gallo C.A."/>
            <person name="Diaz A."/>
            <person name="Albertini E."/>
            <person name="Caccamo M."/>
            <person name="Echenique V."/>
        </authorList>
    </citation>
    <scope>NUCLEOTIDE SEQUENCE [LARGE SCALE GENOMIC DNA]</scope>
    <source>
        <strain evidence="2">cv. Victoria</strain>
        <tissue evidence="1">Leaf</tissue>
    </source>
</reference>
<name>A0A5J9TCT3_9POAL</name>